<dbReference type="Proteomes" id="UP000306628">
    <property type="component" value="Unassembled WGS sequence"/>
</dbReference>
<feature type="transmembrane region" description="Helical" evidence="6">
    <location>
        <begin position="102"/>
        <end position="125"/>
    </location>
</feature>
<dbReference type="Pfam" id="PF01384">
    <property type="entry name" value="PHO4"/>
    <property type="match status" value="2"/>
</dbReference>
<dbReference type="GO" id="GO:0016020">
    <property type="term" value="C:membrane"/>
    <property type="evidence" value="ECO:0007669"/>
    <property type="project" value="UniProtKB-SubCell"/>
</dbReference>
<feature type="transmembrane region" description="Helical" evidence="6">
    <location>
        <begin position="31"/>
        <end position="51"/>
    </location>
</feature>
<feature type="region of interest" description="Disordered" evidence="7">
    <location>
        <begin position="1"/>
        <end position="24"/>
    </location>
</feature>
<evidence type="ECO:0000256" key="4">
    <source>
        <dbReference type="ARBA" id="ARBA00022989"/>
    </source>
</evidence>
<keyword evidence="5 6" id="KW-0472">Membrane</keyword>
<accession>A0A5S4GQH7</accession>
<dbReference type="GO" id="GO:0005315">
    <property type="term" value="F:phosphate transmembrane transporter activity"/>
    <property type="evidence" value="ECO:0007669"/>
    <property type="project" value="InterPro"/>
</dbReference>
<dbReference type="OrthoDB" id="2373967at2"/>
<dbReference type="EMBL" id="VCKX01000036">
    <property type="protein sequence ID" value="TMR35208.1"/>
    <property type="molecule type" value="Genomic_DNA"/>
</dbReference>
<organism evidence="8 9">
    <name type="scientific">Nonomuraea zeae</name>
    <dbReference type="NCBI Taxonomy" id="1642303"/>
    <lineage>
        <taxon>Bacteria</taxon>
        <taxon>Bacillati</taxon>
        <taxon>Actinomycetota</taxon>
        <taxon>Actinomycetes</taxon>
        <taxon>Streptosporangiales</taxon>
        <taxon>Streptosporangiaceae</taxon>
        <taxon>Nonomuraea</taxon>
    </lineage>
</organism>
<evidence type="ECO:0000256" key="1">
    <source>
        <dbReference type="ARBA" id="ARBA00004141"/>
    </source>
</evidence>
<keyword evidence="3 6" id="KW-0812">Transmembrane</keyword>
<reference evidence="8 9" key="1">
    <citation type="submission" date="2019-05" db="EMBL/GenBank/DDBJ databases">
        <title>Draft genome sequence of Nonomuraea zeae DSM 100528.</title>
        <authorList>
            <person name="Saricaoglu S."/>
            <person name="Isik K."/>
        </authorList>
    </citation>
    <scope>NUCLEOTIDE SEQUENCE [LARGE SCALE GENOMIC DNA]</scope>
    <source>
        <strain evidence="8 9">DSM 100528</strain>
    </source>
</reference>
<evidence type="ECO:0000313" key="8">
    <source>
        <dbReference type="EMBL" id="TMR35208.1"/>
    </source>
</evidence>
<name>A0A5S4GQH7_9ACTN</name>
<dbReference type="InterPro" id="IPR001204">
    <property type="entry name" value="Phos_transporter"/>
</dbReference>
<keyword evidence="2 6" id="KW-0813">Transport</keyword>
<evidence type="ECO:0000256" key="2">
    <source>
        <dbReference type="ARBA" id="ARBA00022448"/>
    </source>
</evidence>
<feature type="transmembrane region" description="Helical" evidence="6">
    <location>
        <begin position="137"/>
        <end position="158"/>
    </location>
</feature>
<proteinExistence type="inferred from homology"/>
<sequence length="360" mass="35969">MVGRAGRGGVRTARDPGRAGTVRRGQARSTALPLMGWTLAFAVVAVLFVLISGANDGATLIGLGLRFPHTPGWVAVALLVAVLFAGPYVLGVTVARTFTEGLAGLGTSVGAAVFLAGVVIAIVVVAALTGKGLPTSLTLAVIGGISGAGLGAGVPVSWGSLARVLAIGLCAPAVGLVLGYLLGTASRQVPSYRRMPKLVLAAHLVAYTAQCTAYAVNDGQKMIAVVSVALDVGRNGLGRVGPVAVSPAWMAVLAALFLAGSLTSLNRVGERIGRGLVIARPLHVLSAETAATGAVLGSSALGSPVSMTQSVTAGVVGVVASEGSRRVRWQGVLNMGTAWLVTLPSSLLLGALAGLGLRLL</sequence>
<feature type="transmembrane region" description="Helical" evidence="6">
    <location>
        <begin position="72"/>
        <end position="90"/>
    </location>
</feature>
<feature type="transmembrane region" description="Helical" evidence="6">
    <location>
        <begin position="332"/>
        <end position="357"/>
    </location>
</feature>
<keyword evidence="9" id="KW-1185">Reference proteome</keyword>
<keyword evidence="6" id="KW-0592">Phosphate transport</keyword>
<protein>
    <recommendedName>
        <fullName evidence="6">Phosphate transporter</fullName>
    </recommendedName>
</protein>
<comment type="similarity">
    <text evidence="6">Belongs to the inorganic phosphate transporter (PiT) (TC 2.A.20) family.</text>
</comment>
<dbReference type="PANTHER" id="PTHR11101">
    <property type="entry name" value="PHOSPHATE TRANSPORTER"/>
    <property type="match status" value="1"/>
</dbReference>
<comment type="caution">
    <text evidence="8">The sequence shown here is derived from an EMBL/GenBank/DDBJ whole genome shotgun (WGS) entry which is preliminary data.</text>
</comment>
<evidence type="ECO:0000313" key="9">
    <source>
        <dbReference type="Proteomes" id="UP000306628"/>
    </source>
</evidence>
<evidence type="ECO:0000256" key="5">
    <source>
        <dbReference type="ARBA" id="ARBA00023136"/>
    </source>
</evidence>
<feature type="transmembrane region" description="Helical" evidence="6">
    <location>
        <begin position="248"/>
        <end position="265"/>
    </location>
</feature>
<dbReference type="PANTHER" id="PTHR11101:SF80">
    <property type="entry name" value="PHOSPHATE TRANSPORTER"/>
    <property type="match status" value="1"/>
</dbReference>
<evidence type="ECO:0000256" key="7">
    <source>
        <dbReference type="SAM" id="MobiDB-lite"/>
    </source>
</evidence>
<comment type="subcellular location">
    <subcellularLocation>
        <location evidence="1 6">Membrane</location>
        <topology evidence="1 6">Multi-pass membrane protein</topology>
    </subcellularLocation>
</comment>
<keyword evidence="4 6" id="KW-1133">Transmembrane helix</keyword>
<gene>
    <name evidence="8" type="ORF">ETD85_14530</name>
</gene>
<evidence type="ECO:0000256" key="6">
    <source>
        <dbReference type="RuleBase" id="RU363058"/>
    </source>
</evidence>
<feature type="transmembrane region" description="Helical" evidence="6">
    <location>
        <begin position="164"/>
        <end position="186"/>
    </location>
</feature>
<evidence type="ECO:0000256" key="3">
    <source>
        <dbReference type="ARBA" id="ARBA00022692"/>
    </source>
</evidence>
<dbReference type="GO" id="GO:0035435">
    <property type="term" value="P:phosphate ion transmembrane transport"/>
    <property type="evidence" value="ECO:0007669"/>
    <property type="project" value="TreeGrafter"/>
</dbReference>
<dbReference type="AlphaFoldDB" id="A0A5S4GQH7"/>